<dbReference type="PANTHER" id="PTHR19288:SF4">
    <property type="entry name" value="RE04130P-RELATED"/>
    <property type="match status" value="1"/>
</dbReference>
<keyword evidence="4" id="KW-0460">Magnesium</keyword>
<feature type="active site" description="Nucleophile" evidence="2">
    <location>
        <position position="28"/>
    </location>
</feature>
<dbReference type="Gene3D" id="3.40.50.1000">
    <property type="entry name" value="HAD superfamily/HAD-like"/>
    <property type="match status" value="2"/>
</dbReference>
<comment type="cofactor">
    <cofactor evidence="4">
        <name>Mg(2+)</name>
        <dbReference type="ChEBI" id="CHEBI:18420"/>
    </cofactor>
    <text evidence="4">Divalent metal ions. Mg(2+) is the most effective.</text>
</comment>
<name>A0A9P0FMP5_BRAAE</name>
<dbReference type="GO" id="GO:0005737">
    <property type="term" value="C:cytoplasm"/>
    <property type="evidence" value="ECO:0007669"/>
    <property type="project" value="TreeGrafter"/>
</dbReference>
<feature type="binding site" evidence="4">
    <location>
        <position position="28"/>
    </location>
    <ligand>
        <name>Mg(2+)</name>
        <dbReference type="ChEBI" id="CHEBI:18420"/>
    </ligand>
</feature>
<evidence type="ECO:0000313" key="5">
    <source>
        <dbReference type="EMBL" id="CAH0560987.1"/>
    </source>
</evidence>
<feature type="binding site" evidence="3">
    <location>
        <begin position="61"/>
        <end position="63"/>
    </location>
    <ligand>
        <name>substrate</name>
    </ligand>
</feature>
<dbReference type="PANTHER" id="PTHR19288">
    <property type="entry name" value="4-NITROPHENYLPHOSPHATASE-RELATED"/>
    <property type="match status" value="1"/>
</dbReference>
<dbReference type="InterPro" id="IPR006357">
    <property type="entry name" value="HAD-SF_hydro_IIA"/>
</dbReference>
<keyword evidence="4" id="KW-0479">Metal-binding</keyword>
<dbReference type="GO" id="GO:0016791">
    <property type="term" value="F:phosphatase activity"/>
    <property type="evidence" value="ECO:0007669"/>
    <property type="project" value="TreeGrafter"/>
</dbReference>
<evidence type="ECO:0000313" key="6">
    <source>
        <dbReference type="Proteomes" id="UP001154078"/>
    </source>
</evidence>
<feature type="active site" description="Proton donor" evidence="2">
    <location>
        <position position="30"/>
    </location>
</feature>
<dbReference type="AlphaFoldDB" id="A0A9P0FMP5"/>
<dbReference type="Pfam" id="PF13242">
    <property type="entry name" value="Hydrolase_like"/>
    <property type="match status" value="1"/>
</dbReference>
<dbReference type="EMBL" id="OV121138">
    <property type="protein sequence ID" value="CAH0560987.1"/>
    <property type="molecule type" value="Genomic_DNA"/>
</dbReference>
<evidence type="ECO:0008006" key="7">
    <source>
        <dbReference type="Google" id="ProtNLM"/>
    </source>
</evidence>
<dbReference type="NCBIfam" id="TIGR01460">
    <property type="entry name" value="HAD-SF-IIA"/>
    <property type="match status" value="1"/>
</dbReference>
<comment type="similarity">
    <text evidence="1">Belongs to the HAD-like hydrolase superfamily.</text>
</comment>
<dbReference type="Pfam" id="PF13344">
    <property type="entry name" value="Hydrolase_6"/>
    <property type="match status" value="1"/>
</dbReference>
<dbReference type="SUPFAM" id="SSF56784">
    <property type="entry name" value="HAD-like"/>
    <property type="match status" value="1"/>
</dbReference>
<dbReference type="OrthoDB" id="413953at2759"/>
<protein>
    <recommendedName>
        <fullName evidence="7">4-nitrophenylphosphatase</fullName>
    </recommendedName>
</protein>
<gene>
    <name evidence="5" type="ORF">MELIAE_LOCUS10639</name>
</gene>
<feature type="binding site" evidence="4">
    <location>
        <position position="30"/>
    </location>
    <ligand>
        <name>Mg(2+)</name>
        <dbReference type="ChEBI" id="CHEBI:18420"/>
    </ligand>
</feature>
<reference evidence="5" key="1">
    <citation type="submission" date="2021-12" db="EMBL/GenBank/DDBJ databases">
        <authorList>
            <person name="King R."/>
        </authorList>
    </citation>
    <scope>NUCLEOTIDE SEQUENCE</scope>
</reference>
<dbReference type="GO" id="GO:0046872">
    <property type="term" value="F:metal ion binding"/>
    <property type="evidence" value="ECO:0007669"/>
    <property type="project" value="UniProtKB-KW"/>
</dbReference>
<dbReference type="InterPro" id="IPR023214">
    <property type="entry name" value="HAD_sf"/>
</dbReference>
<keyword evidence="6" id="KW-1185">Reference proteome</keyword>
<keyword evidence="1" id="KW-0378">Hydrolase</keyword>
<organism evidence="5 6">
    <name type="scientific">Brassicogethes aeneus</name>
    <name type="common">Rape pollen beetle</name>
    <name type="synonym">Meligethes aeneus</name>
    <dbReference type="NCBI Taxonomy" id="1431903"/>
    <lineage>
        <taxon>Eukaryota</taxon>
        <taxon>Metazoa</taxon>
        <taxon>Ecdysozoa</taxon>
        <taxon>Arthropoda</taxon>
        <taxon>Hexapoda</taxon>
        <taxon>Insecta</taxon>
        <taxon>Pterygota</taxon>
        <taxon>Neoptera</taxon>
        <taxon>Endopterygota</taxon>
        <taxon>Coleoptera</taxon>
        <taxon>Polyphaga</taxon>
        <taxon>Cucujiformia</taxon>
        <taxon>Nitidulidae</taxon>
        <taxon>Meligethinae</taxon>
        <taxon>Brassicogethes</taxon>
    </lineage>
</organism>
<proteinExistence type="inferred from homology"/>
<evidence type="ECO:0000256" key="4">
    <source>
        <dbReference type="PIRSR" id="PIRSR000915-3"/>
    </source>
</evidence>
<sequence>MDFVKNLKNLSVDERRNFLDSFDEVFCDCDGVIWYTTDVIKGAAHAVQKLRDAGKKVRFISNNCIYTYELFHERLEKCKFGSEKDSFVFPTMAMIDYLKSVNFNKEIFMLASLSMRSEIKRAGFKLAANGPDKITATVSGLKAELKDNSNVGAVIVDIDVNVNYINIMLAALYLKRNDVLLLMGAEDKILPFSEETRVIGPYYFQKMIADITNVEPLYFAKPGHLMSDFINKKYQINNPKRVLFIGDQLEQDIKFAEANGFQKLLVLTGTTRKEKLEKNDFADEQKPDYYLDSIASLVDIIDSVKK</sequence>
<feature type="binding site" evidence="4">
    <location>
        <position position="247"/>
    </location>
    <ligand>
        <name>Mg(2+)</name>
        <dbReference type="ChEBI" id="CHEBI:18420"/>
    </ligand>
</feature>
<dbReference type="InterPro" id="IPR036412">
    <property type="entry name" value="HAD-like_sf"/>
</dbReference>
<accession>A0A9P0FMP5</accession>
<evidence type="ECO:0000256" key="2">
    <source>
        <dbReference type="PIRSR" id="PIRSR000915-1"/>
    </source>
</evidence>
<evidence type="ECO:0000256" key="1">
    <source>
        <dbReference type="PIRNR" id="PIRNR000915"/>
    </source>
</evidence>
<dbReference type="PIRSF" id="PIRSF000915">
    <property type="entry name" value="PGP-type_phosphatase"/>
    <property type="match status" value="1"/>
</dbReference>
<feature type="binding site" evidence="3">
    <location>
        <position position="221"/>
    </location>
    <ligand>
        <name>substrate</name>
    </ligand>
</feature>
<dbReference type="Proteomes" id="UP001154078">
    <property type="component" value="Chromosome 7"/>
</dbReference>
<evidence type="ECO:0000256" key="3">
    <source>
        <dbReference type="PIRSR" id="PIRSR000915-2"/>
    </source>
</evidence>